<gene>
    <name evidence="3" type="ORF">DKT77_04945</name>
</gene>
<dbReference type="EMBL" id="QGKU01000021">
    <property type="protein sequence ID" value="PWR03691.1"/>
    <property type="molecule type" value="Genomic_DNA"/>
</dbReference>
<dbReference type="RefSeq" id="WP_109810622.1">
    <property type="nucleotide sequence ID" value="NZ_QGKU01000021.1"/>
</dbReference>
<feature type="region of interest" description="Disordered" evidence="1">
    <location>
        <begin position="1"/>
        <end position="20"/>
    </location>
</feature>
<keyword evidence="4" id="KW-1185">Reference proteome</keyword>
<evidence type="ECO:0008006" key="5">
    <source>
        <dbReference type="Google" id="ProtNLM"/>
    </source>
</evidence>
<feature type="transmembrane region" description="Helical" evidence="2">
    <location>
        <begin position="72"/>
        <end position="94"/>
    </location>
</feature>
<evidence type="ECO:0000256" key="1">
    <source>
        <dbReference type="SAM" id="MobiDB-lite"/>
    </source>
</evidence>
<keyword evidence="2" id="KW-0812">Transmembrane</keyword>
<dbReference type="AlphaFoldDB" id="A0A2V2LI56"/>
<keyword evidence="2" id="KW-0472">Membrane</keyword>
<evidence type="ECO:0000256" key="2">
    <source>
        <dbReference type="SAM" id="Phobius"/>
    </source>
</evidence>
<feature type="transmembrane region" description="Helical" evidence="2">
    <location>
        <begin position="46"/>
        <end position="66"/>
    </location>
</feature>
<reference evidence="3 4" key="1">
    <citation type="submission" date="2018-05" db="EMBL/GenBank/DDBJ databases">
        <title>Rhodobacteraceae gen. nov., sp. nov. isolated from sea water.</title>
        <authorList>
            <person name="Ren Y."/>
        </authorList>
    </citation>
    <scope>NUCLEOTIDE SEQUENCE [LARGE SCALE GENOMIC DNA]</scope>
    <source>
        <strain evidence="3 4">TG-679</strain>
    </source>
</reference>
<sequence>MASDQTPDFSTTDLPASPTPVLKPVTTETIKTALHKGVEDFRKAPLFGLFFGGVYFVGGLVLWLIAQRVDNAGLLVPLAFIFPLIGPFAAIGLYEVSRRQEAGESLDWGAVLGAMSRQKGGQLPFMGVVMLFMALVWIVISRVTFAIFLGNSASMTNIFSSMDVLWTPEGILMLVVNAAVGFSVALMIFSVTVIAMPMLLDREMDFVTAMITSVQVVLDNLEPMLLWAAIVVGLLIVGMLPMFLGLFIVLPVLGHSTWHLYRAAVEPA</sequence>
<organism evidence="3 4">
    <name type="scientific">Meridianimarinicoccus roseus</name>
    <dbReference type="NCBI Taxonomy" id="2072018"/>
    <lineage>
        <taxon>Bacteria</taxon>
        <taxon>Pseudomonadati</taxon>
        <taxon>Pseudomonadota</taxon>
        <taxon>Alphaproteobacteria</taxon>
        <taxon>Rhodobacterales</taxon>
        <taxon>Paracoccaceae</taxon>
        <taxon>Meridianimarinicoccus</taxon>
    </lineage>
</organism>
<name>A0A2V2LI56_9RHOB</name>
<dbReference type="InterPro" id="IPR018692">
    <property type="entry name" value="DUF2189"/>
</dbReference>
<accession>A0A2V2LI56</accession>
<feature type="transmembrane region" description="Helical" evidence="2">
    <location>
        <begin position="125"/>
        <end position="150"/>
    </location>
</feature>
<proteinExistence type="predicted"/>
<evidence type="ECO:0000313" key="3">
    <source>
        <dbReference type="EMBL" id="PWR03691.1"/>
    </source>
</evidence>
<comment type="caution">
    <text evidence="3">The sequence shown here is derived from an EMBL/GenBank/DDBJ whole genome shotgun (WGS) entry which is preliminary data.</text>
</comment>
<keyword evidence="2" id="KW-1133">Transmembrane helix</keyword>
<feature type="transmembrane region" description="Helical" evidence="2">
    <location>
        <begin position="170"/>
        <end position="200"/>
    </location>
</feature>
<dbReference type="Proteomes" id="UP000245680">
    <property type="component" value="Unassembled WGS sequence"/>
</dbReference>
<feature type="transmembrane region" description="Helical" evidence="2">
    <location>
        <begin position="225"/>
        <end position="250"/>
    </location>
</feature>
<protein>
    <recommendedName>
        <fullName evidence="5">DUF2189 domain-containing protein</fullName>
    </recommendedName>
</protein>
<dbReference type="Pfam" id="PF09955">
    <property type="entry name" value="DUF2189"/>
    <property type="match status" value="1"/>
</dbReference>
<dbReference type="OrthoDB" id="9809543at2"/>
<evidence type="ECO:0000313" key="4">
    <source>
        <dbReference type="Proteomes" id="UP000245680"/>
    </source>
</evidence>
<feature type="compositionally biased region" description="Polar residues" evidence="1">
    <location>
        <begin position="1"/>
        <end position="14"/>
    </location>
</feature>